<organism evidence="6">
    <name type="scientific">Pasteurella multocida</name>
    <dbReference type="NCBI Taxonomy" id="747"/>
    <lineage>
        <taxon>Bacteria</taxon>
        <taxon>Pseudomonadati</taxon>
        <taxon>Pseudomonadota</taxon>
        <taxon>Gammaproteobacteria</taxon>
        <taxon>Pasteurellales</taxon>
        <taxon>Pasteurellaceae</taxon>
        <taxon>Pasteurella</taxon>
    </lineage>
</organism>
<keyword evidence="3" id="KW-0788">Thiol protease</keyword>
<feature type="region of interest" description="Disordered" evidence="4">
    <location>
        <begin position="1135"/>
        <end position="1174"/>
    </location>
</feature>
<dbReference type="InterPro" id="IPR025157">
    <property type="entry name" value="Hemagglutinin_rpt"/>
</dbReference>
<dbReference type="NCBIfam" id="TIGR01901">
    <property type="entry name" value="adhes_NPXG"/>
    <property type="match status" value="1"/>
</dbReference>
<dbReference type="SUPFAM" id="SSF54001">
    <property type="entry name" value="Cysteine proteinases"/>
    <property type="match status" value="1"/>
</dbReference>
<feature type="region of interest" description="Disordered" evidence="4">
    <location>
        <begin position="1097"/>
        <end position="1123"/>
    </location>
</feature>
<feature type="compositionally biased region" description="Polar residues" evidence="4">
    <location>
        <begin position="2286"/>
        <end position="2304"/>
    </location>
</feature>
<dbReference type="InterPro" id="IPR006473">
    <property type="entry name" value="Peptidase_C58_Yopt"/>
</dbReference>
<dbReference type="NCBIfam" id="TIGR01586">
    <property type="entry name" value="yopT_cys_prot"/>
    <property type="match status" value="1"/>
</dbReference>
<dbReference type="SUPFAM" id="SSF51126">
    <property type="entry name" value="Pectin lyase-like"/>
    <property type="match status" value="1"/>
</dbReference>
<dbReference type="Pfam" id="PF05860">
    <property type="entry name" value="TPS"/>
    <property type="match status" value="1"/>
</dbReference>
<sequence length="2615" mass="286665">MNKNRYKLIFSKTKGCLVPVAETINSAVGNASSKDVSDTEISASQPALNSPLSTLSVLVKTAFNPVSTLMSLTWKEYAVLLLSVVSFPLMAQASDTDSVVQRKPELTDVTNSNSYHVELDKAHHDAKGDHQTKIKHTENHVIIVDIAKPNQNGISDNRFKKFNIPNGAVFNNSAKEKRSQLVGYLPGNQNLTEGSEAKAILNQVTGPDASKIEGALEILGQKADLVIANQNGIVLNGVKTINANRFVATTSSTIDPEQMQLNVTQGTVTIGVDGFATDGLPYLDIIAKKIEQKQAITKERTGNSETDITFVAGNSKYDLNTHQVTEKHTAEAQGEIAISGASTGAMYGKNIKLIVTDKGAGVKHDGIILSEADIQIETHEGDVELGNTKNNQNENYAKVHAEGNFTVKGGKHVIIGKEVKANKAVDIQAQETTVRQNAKLTAKTSAKITASKSVNLEDNAKLIANELSTTTNKLTNKGSIYGKKVTLDADNLVNSKEIYASSELDIQTKGRDLLLEDGVNQPLSFLKGASLLAPGFVNTGLIHSNGNAKLTFKDDTSFVTEGNNFITAKDNLEITAKNVQIDQAKNIQLNANITINTKSGFVNYGTLASAQNLTINTEQGSIYNIGGILGAGKSLNLSAKRGENQGGYLINQGKSLLHSEGAMNLTADRTVYNLGNIFAKGDATINANALINDVTLTGRLEYQDLKKDYTRYYRINETAKHGWHNNFYELNVNVKEIDKPVVEVQQLGSLRTDGNLIFNSKRDNERGFSSITNHGVINVKGTFRSDADEIVNEMKLLKFDALSHFFQQDADVTIHYKPYTRHIFFRLGNTERNFKTFGDFLDALLSPSPIIKANLYSAENFSAYKLLQQVRHSPMLQKGMVAAFGENWHQLSHEQMTQRWKAFKQNPTSFVYYPEQKAKILAGSLALKTNSLQNGERSIQGGFDGQLQIGKHTLTLPQSEFIPEVADKEINDTGVDLSALSELLDIPNLFIDNSVQLDKKTREIDEDELKIIEGEQPNYLDPDEIAKNGRLLNSYLKELNEEQYIDEEAFYEERRLNNQRFESLPRALQERLHHLFEEKRLAEDRKRQELLEKARLNKEKAQKERTEKFKEEEKRQEEDGVAKAQETLERAQQEALAREMEEARQAEIARQAQQAEEAKRAAEEKAQREKAEKQKAEEIAEQQLKEELKVLEEEAKKATEIAKQSLFKAVDEARPKVQTDPLYRTQLKYINQDDYKGADYFFNQVASDSQTEQKVNVLGDNYFDHQLITRSIEKKVDNQLAKKYNLSNVDLVKRLIDNSSVEAKDLGLKIGESLTQEQQAKLKQDIVWYVKTQVKGKDVFVPQVYLAQSTLAEAQKSQGRGHAVIHARDVEIKAGHVSNSGTLAGDRVKIEAEGKIQNKGSILSRTETRLVGQQGIENLARSHASKTGGSDVQGAEIRSEGHLHLETDKNASITLQASDVKGKTGFIKTGDLNLKDAHKTEQSYDVYEAGPLTFSPAESYTERRSKATSVGSNVEVDRLHLAVEKDVNQVGSTLKTQQLSGIVKGDYKTQAGKNVTNLETEEYTSHLYGSAHASGGGRSARYDYNSKEGGRASSNVPTTNTGVGAELGLAIRHTKTQETLLTHTNSELQAESGTLHVLGNADIGGVNINSNLPTQSNTKGQTDTPATNANVTAKTAKTDKTVSPVLSASDINALMSEKSAEFFAQEKPTQKQGFELSARDITSTKQKDEYDRHIESTTLKIGPEAEAHSAIADAVSHLAKQFIDAQNGIKQDGTVVLQQASDVLNVITGDLVGGSVKGAFERTKEIKHLTESSDIRTKLGGNLVLSAREGSIHLKNVESAEKTNLTLKAKQDVNIQAGEKDSQSDERLSRVKIYGGANAGCSAINAGCTAGVSVGIEGNESISHERKKSFNNSLLQAQHLKIEAGGDLNLESSNIHADKLDLHVKGKTNIISKQDTLHRTQHSVDYSASVGASLSTSTIVKPTGNVGLGYSHETETRGTVNKQAGIRANQISGEIQDLNLQAGYIVNKGEPRDFNVKGQVNSTVLHDRHDKDGGSAGVSIGANENGVSALNLRGGRAEQKHYAATQKSTLAGVNPDQSKIVGQVEKDLSLAKEVTRDDNYASTHFSFETLDIVELGKKAKEKLSPAKEDNATTDAADDSSTHVYEEIPDLYSKLGDSNSDIARHKAEAENHVYEEIANNPYNRVGDSNADFKRNKVEIGSEYAEVTLPRGRQATDPLPELPNQGKAKAVEIAGEPIYAEIGESTSHAKRPLPPIPTTQPEGGNDANADSSSQQAPASGSTSEGATLQPRVKVSSTESEYETIPFESPTSIVKQGEKEAEQRESAVNTETEIVSKPVTERVQQRALVEQPRSFLQKLSDQLQPLKVKHKIDAVRSSVEEFGGKVSFKYAQSKGEVYNEIVKHVDTQHGVCESTCAHWIANKVSSQGEDFWNTMYEGGKKGHLKQEAIDSIKKLQTEFMQSGSATQQFKLTDNWLQEQGVVPKEKKVGDLSRRDEVAGTVSKSDISALTKAILDTGSDTAGAKKISINLEGGSHTVSALVQGEKVVFFDPNFGEMTFPSHQKFESWLKEAFWEKSGYAGKKEGKRFFNVVNYHAETK</sequence>
<dbReference type="RefSeq" id="WP_324739511.1">
    <property type="nucleotide sequence ID" value="NZ_CP142012.1"/>
</dbReference>
<evidence type="ECO:0000259" key="5">
    <source>
        <dbReference type="SMART" id="SM00912"/>
    </source>
</evidence>
<keyword evidence="2" id="KW-0378">Hydrolase</keyword>
<accession>A0A068Q702</accession>
<gene>
    <name evidence="6" type="primary">pfhB1</name>
</gene>
<dbReference type="EMBL" id="AB972271">
    <property type="protein sequence ID" value="BAP16226.1"/>
    <property type="molecule type" value="Genomic_DNA"/>
</dbReference>
<dbReference type="Gene3D" id="3.90.70.20">
    <property type="match status" value="1"/>
</dbReference>
<dbReference type="GO" id="GO:0004197">
    <property type="term" value="F:cysteine-type endopeptidase activity"/>
    <property type="evidence" value="ECO:0007669"/>
    <property type="project" value="InterPro"/>
</dbReference>
<dbReference type="PANTHER" id="PTHR12239:SF41">
    <property type="entry name" value="MEMBRANE ASSOCIATED PROTEIN, PUTATIVE-RELATED"/>
    <property type="match status" value="1"/>
</dbReference>
<feature type="compositionally biased region" description="Basic and acidic residues" evidence="4">
    <location>
        <begin position="2333"/>
        <end position="2342"/>
    </location>
</feature>
<dbReference type="InterPro" id="IPR012334">
    <property type="entry name" value="Pectin_lyas_fold"/>
</dbReference>
<dbReference type="Pfam" id="PF13018">
    <property type="entry name" value="ESPR"/>
    <property type="match status" value="1"/>
</dbReference>
<dbReference type="CDD" id="cd20498">
    <property type="entry name" value="C58_YopT"/>
    <property type="match status" value="1"/>
</dbReference>
<dbReference type="InterPro" id="IPR008638">
    <property type="entry name" value="FhaB/CdiA-like_TPS"/>
</dbReference>
<reference evidence="6" key="1">
    <citation type="submission" date="2014-06" db="EMBL/GenBank/DDBJ databases">
        <title>Analyses of pfhB1/pfhB2 gene loci and expression of the related protein in Pasteurella multocida strains from bovine respiratory disease.</title>
        <authorList>
            <person name="Hoshinoo K."/>
            <person name="Ueno Y."/>
            <person name="Tagawa Y."/>
        </authorList>
    </citation>
    <scope>NUCLEOTIDE SEQUENCE</scope>
    <source>
        <strain evidence="6">TCG-Pm-16</strain>
    </source>
</reference>
<dbReference type="InterPro" id="IPR011050">
    <property type="entry name" value="Pectin_lyase_fold/virulence"/>
</dbReference>
<dbReference type="Gene3D" id="2.160.20.10">
    <property type="entry name" value="Single-stranded right-handed beta-helix, Pectin lyase-like"/>
    <property type="match status" value="1"/>
</dbReference>
<keyword evidence="1" id="KW-0645">Protease</keyword>
<feature type="compositionally biased region" description="Basic and acidic residues" evidence="4">
    <location>
        <begin position="1135"/>
        <end position="1147"/>
    </location>
</feature>
<evidence type="ECO:0000256" key="4">
    <source>
        <dbReference type="SAM" id="MobiDB-lite"/>
    </source>
</evidence>
<dbReference type="Pfam" id="PF03543">
    <property type="entry name" value="Peptidase_C58"/>
    <property type="match status" value="1"/>
</dbReference>
<protein>
    <submittedName>
        <fullName evidence="6">Pasteurella filamentous hemagglutinin protein</fullName>
    </submittedName>
</protein>
<dbReference type="InterPro" id="IPR052293">
    <property type="entry name" value="SRRP"/>
</dbReference>
<dbReference type="InterPro" id="IPR008619">
    <property type="entry name" value="Filamentous_hemagglutn_rpt"/>
</dbReference>
<feature type="compositionally biased region" description="Basic and acidic residues" evidence="4">
    <location>
        <begin position="1156"/>
        <end position="1174"/>
    </location>
</feature>
<name>A0A068Q702_PASMD</name>
<dbReference type="PANTHER" id="PTHR12239">
    <property type="entry name" value="PROTEIN CBG20215-RELATED"/>
    <property type="match status" value="1"/>
</dbReference>
<dbReference type="SMART" id="SM00912">
    <property type="entry name" value="Haemagg_act"/>
    <property type="match status" value="1"/>
</dbReference>
<feature type="region of interest" description="Disordered" evidence="4">
    <location>
        <begin position="2262"/>
        <end position="2348"/>
    </location>
</feature>
<evidence type="ECO:0000256" key="2">
    <source>
        <dbReference type="ARBA" id="ARBA00022801"/>
    </source>
</evidence>
<dbReference type="Pfam" id="PF13332">
    <property type="entry name" value="Fil_haemagg_2"/>
    <property type="match status" value="2"/>
</dbReference>
<dbReference type="InterPro" id="IPR024973">
    <property type="entry name" value="ESPR"/>
</dbReference>
<dbReference type="Pfam" id="PF05594">
    <property type="entry name" value="Fil_haemagg"/>
    <property type="match status" value="2"/>
</dbReference>
<feature type="region of interest" description="Disordered" evidence="4">
    <location>
        <begin position="2142"/>
        <end position="2161"/>
    </location>
</feature>
<dbReference type="InterPro" id="IPR038765">
    <property type="entry name" value="Papain-like_cys_pep_sf"/>
</dbReference>
<evidence type="ECO:0000313" key="6">
    <source>
        <dbReference type="EMBL" id="BAP16226.1"/>
    </source>
</evidence>
<proteinExistence type="predicted"/>
<feature type="domain" description="Filamentous haemagglutinin FhaB/tRNA nuclease CdiA-like TPS" evidence="5">
    <location>
        <begin position="138"/>
        <end position="257"/>
    </location>
</feature>
<evidence type="ECO:0000256" key="1">
    <source>
        <dbReference type="ARBA" id="ARBA00022670"/>
    </source>
</evidence>
<evidence type="ECO:0000256" key="3">
    <source>
        <dbReference type="ARBA" id="ARBA00022807"/>
    </source>
</evidence>
<dbReference type="GO" id="GO:0006508">
    <property type="term" value="P:proteolysis"/>
    <property type="evidence" value="ECO:0007669"/>
    <property type="project" value="UniProtKB-KW"/>
</dbReference>